<dbReference type="InterPro" id="IPR003489">
    <property type="entry name" value="RHF/RaiA"/>
</dbReference>
<protein>
    <recommendedName>
        <fullName evidence="2">Ribosome hibernation promoting factor</fullName>
        <shortName evidence="2">HPF</shortName>
    </recommendedName>
</protein>
<dbReference type="NCBIfam" id="TIGR00741">
    <property type="entry name" value="yfiA"/>
    <property type="match status" value="1"/>
</dbReference>
<comment type="caution">
    <text evidence="4">The sequence shown here is derived from an EMBL/GenBank/DDBJ whole genome shotgun (WGS) entry which is preliminary data.</text>
</comment>
<feature type="domain" description="Sigma 54 modulation/S30EA ribosomal protein C-terminal" evidence="3">
    <location>
        <begin position="149"/>
        <end position="199"/>
    </location>
</feature>
<dbReference type="Pfam" id="PF16321">
    <property type="entry name" value="Ribosom_S30AE_C"/>
    <property type="match status" value="1"/>
</dbReference>
<organism evidence="4 5">
    <name type="scientific">Galactobacter caseinivorans</name>
    <dbReference type="NCBI Taxonomy" id="2676123"/>
    <lineage>
        <taxon>Bacteria</taxon>
        <taxon>Bacillati</taxon>
        <taxon>Actinomycetota</taxon>
        <taxon>Actinomycetes</taxon>
        <taxon>Micrococcales</taxon>
        <taxon>Micrococcaceae</taxon>
        <taxon>Galactobacter</taxon>
    </lineage>
</organism>
<comment type="function">
    <text evidence="2">Required for dimerization of active 70S ribosomes into 100S ribosomes in stationary phase; 100S ribosomes are translationally inactive and sometimes present during exponential growth.</text>
</comment>
<name>A0A496PM81_9MICC</name>
<dbReference type="EMBL" id="QQXL01000001">
    <property type="protein sequence ID" value="RKW71645.1"/>
    <property type="molecule type" value="Genomic_DNA"/>
</dbReference>
<evidence type="ECO:0000256" key="2">
    <source>
        <dbReference type="HAMAP-Rule" id="MF_00839"/>
    </source>
</evidence>
<dbReference type="Proteomes" id="UP000273119">
    <property type="component" value="Unassembled WGS sequence"/>
</dbReference>
<dbReference type="Gene3D" id="3.30.160.100">
    <property type="entry name" value="Ribosome hibernation promotion factor-like"/>
    <property type="match status" value="1"/>
</dbReference>
<dbReference type="SUPFAM" id="SSF69754">
    <property type="entry name" value="Ribosome binding protein Y (YfiA homologue)"/>
    <property type="match status" value="1"/>
</dbReference>
<dbReference type="GO" id="GO:0043024">
    <property type="term" value="F:ribosomal small subunit binding"/>
    <property type="evidence" value="ECO:0007669"/>
    <property type="project" value="TreeGrafter"/>
</dbReference>
<dbReference type="PANTHER" id="PTHR33231:SF1">
    <property type="entry name" value="30S RIBOSOMAL PROTEIN"/>
    <property type="match status" value="1"/>
</dbReference>
<dbReference type="InterPro" id="IPR032528">
    <property type="entry name" value="Ribosom_S30AE_C"/>
</dbReference>
<comment type="subunit">
    <text evidence="2">Interacts with 100S ribosomes.</text>
</comment>
<evidence type="ECO:0000313" key="5">
    <source>
        <dbReference type="Proteomes" id="UP000273119"/>
    </source>
</evidence>
<keyword evidence="1 2" id="KW-0810">Translation regulation</keyword>
<dbReference type="InterPro" id="IPR038416">
    <property type="entry name" value="Ribosom_S30AE_C_sf"/>
</dbReference>
<evidence type="ECO:0000313" key="4">
    <source>
        <dbReference type="EMBL" id="RKW71645.1"/>
    </source>
</evidence>
<reference evidence="4 5" key="1">
    <citation type="submission" date="2018-07" db="EMBL/GenBank/DDBJ databases">
        <title>Arthrobacter sp. nov., isolated from raw cow's milk with high bacterial count.</title>
        <authorList>
            <person name="Hahne J."/>
            <person name="Isele D."/>
            <person name="Lipski A."/>
        </authorList>
    </citation>
    <scope>NUCLEOTIDE SEQUENCE [LARGE SCALE GENOMIC DNA]</scope>
    <source>
        <strain evidence="4 5">JZ R-183</strain>
    </source>
</reference>
<dbReference type="InterPro" id="IPR034694">
    <property type="entry name" value="HPF_long/plastid"/>
</dbReference>
<sequence>MELNVSGRNVTVTDRFQEYAETRAAKIEQLTPRVQRVEIKVSRDANVRTVASQVTVEVTVLGSGPAIRAEARSSDKFSAFDLAFAKLLERLRRARDKQKVHHGRHAPQKVHDATGALPVAATNASLADQVMEEQRERETVEVDETPVEIRIKSFPAVSMSVDDAVDNMEMVGHPFYLFVDEVSGRHSVVYRRKGWSYGVLSLDELVEGEETREVSGYRGAATIPST</sequence>
<dbReference type="GO" id="GO:0022627">
    <property type="term" value="C:cytosolic small ribosomal subunit"/>
    <property type="evidence" value="ECO:0007669"/>
    <property type="project" value="TreeGrafter"/>
</dbReference>
<keyword evidence="2" id="KW-0963">Cytoplasm</keyword>
<dbReference type="CDD" id="cd00552">
    <property type="entry name" value="RaiA"/>
    <property type="match status" value="1"/>
</dbReference>
<dbReference type="InterPro" id="IPR036567">
    <property type="entry name" value="RHF-like"/>
</dbReference>
<keyword evidence="5" id="KW-1185">Reference proteome</keyword>
<accession>A0A496PM81</accession>
<proteinExistence type="inferred from homology"/>
<dbReference type="RefSeq" id="WP_121483908.1">
    <property type="nucleotide sequence ID" value="NZ_QQXL01000001.1"/>
</dbReference>
<gene>
    <name evidence="4" type="primary">raiA</name>
    <name evidence="2" type="synonym">hpf</name>
    <name evidence="4" type="ORF">DWQ67_02060</name>
</gene>
<dbReference type="Pfam" id="PF02482">
    <property type="entry name" value="Ribosomal_S30AE"/>
    <property type="match status" value="1"/>
</dbReference>
<dbReference type="GO" id="GO:0045900">
    <property type="term" value="P:negative regulation of translational elongation"/>
    <property type="evidence" value="ECO:0007669"/>
    <property type="project" value="TreeGrafter"/>
</dbReference>
<dbReference type="HAMAP" id="MF_00839">
    <property type="entry name" value="HPF"/>
    <property type="match status" value="1"/>
</dbReference>
<dbReference type="AlphaFoldDB" id="A0A496PM81"/>
<dbReference type="InterPro" id="IPR050574">
    <property type="entry name" value="HPF/YfiA_ribosome-assoc"/>
</dbReference>
<evidence type="ECO:0000259" key="3">
    <source>
        <dbReference type="Pfam" id="PF16321"/>
    </source>
</evidence>
<evidence type="ECO:0000256" key="1">
    <source>
        <dbReference type="ARBA" id="ARBA00022845"/>
    </source>
</evidence>
<dbReference type="Gene3D" id="3.30.505.50">
    <property type="entry name" value="Sigma 54 modulation/S30EA ribosomal protein, C-terminal domain"/>
    <property type="match status" value="1"/>
</dbReference>
<comment type="subcellular location">
    <subcellularLocation>
        <location evidence="2">Cytoplasm</location>
    </subcellularLocation>
</comment>
<comment type="similarity">
    <text evidence="2">Belongs to the HPF/YfiA ribosome-associated protein family. Long HPF subfamily.</text>
</comment>
<dbReference type="PANTHER" id="PTHR33231">
    <property type="entry name" value="30S RIBOSOMAL PROTEIN"/>
    <property type="match status" value="1"/>
</dbReference>